<dbReference type="Gene3D" id="1.20.58.520">
    <property type="entry name" value="Amidohydrolase"/>
    <property type="match status" value="1"/>
</dbReference>
<proteinExistence type="predicted"/>
<dbReference type="Gene3D" id="2.30.40.10">
    <property type="entry name" value="Urease, subunit C, domain 1"/>
    <property type="match status" value="1"/>
</dbReference>
<comment type="caution">
    <text evidence="2">The sequence shown here is derived from an EMBL/GenBank/DDBJ whole genome shotgun (WGS) entry which is preliminary data.</text>
</comment>
<dbReference type="SUPFAM" id="SSF51556">
    <property type="entry name" value="Metallo-dependent hydrolases"/>
    <property type="match status" value="1"/>
</dbReference>
<evidence type="ECO:0000313" key="2">
    <source>
        <dbReference type="EMBL" id="MBO3097830.1"/>
    </source>
</evidence>
<feature type="domain" description="Amidohydrolase-related" evidence="1">
    <location>
        <begin position="78"/>
        <end position="420"/>
    </location>
</feature>
<name>A0ABS3SQ44_9FLAO</name>
<protein>
    <submittedName>
        <fullName evidence="2">Amidohydrolase family protein</fullName>
    </submittedName>
</protein>
<dbReference type="InterPro" id="IPR006680">
    <property type="entry name" value="Amidohydro-rel"/>
</dbReference>
<dbReference type="PANTHER" id="PTHR43135">
    <property type="entry name" value="ALPHA-D-RIBOSE 1-METHYLPHOSPHONATE 5-TRIPHOSPHATE DIPHOSPHATASE"/>
    <property type="match status" value="1"/>
</dbReference>
<dbReference type="SUPFAM" id="SSF51338">
    <property type="entry name" value="Composite domain of metallo-dependent hydrolases"/>
    <property type="match status" value="1"/>
</dbReference>
<reference evidence="2 3" key="1">
    <citation type="submission" date="2021-03" db="EMBL/GenBank/DDBJ databases">
        <title>Gelidibacter sp. nov., isolated from costal sediment.</title>
        <authorList>
            <person name="Lun K.-Y."/>
        </authorList>
    </citation>
    <scope>NUCLEOTIDE SEQUENCE [LARGE SCALE GENOMIC DNA]</scope>
    <source>
        <strain evidence="2 3">DF109</strain>
    </source>
</reference>
<dbReference type="Gene3D" id="3.30.110.90">
    <property type="entry name" value="Amidohydrolase"/>
    <property type="match status" value="1"/>
</dbReference>
<accession>A0ABS3SQ44</accession>
<keyword evidence="3" id="KW-1185">Reference proteome</keyword>
<evidence type="ECO:0000313" key="3">
    <source>
        <dbReference type="Proteomes" id="UP000681315"/>
    </source>
</evidence>
<dbReference type="RefSeq" id="WP_208232970.1">
    <property type="nucleotide sequence ID" value="NZ_JAGEVG010000005.1"/>
</dbReference>
<dbReference type="PROSITE" id="PS51257">
    <property type="entry name" value="PROKAR_LIPOPROTEIN"/>
    <property type="match status" value="1"/>
</dbReference>
<sequence length="423" mass="46827">MTRLLPLILVLVFSCEEKKSSTSSYVAFTGAVIIDGSGKTPIQNGTLLLKDGRVMAVGNHNDIDIPENTQIQDVSGKTIIPGIINAHGHVGDVKGIEGGHFSKENTIDNLSIYARYGVTTVVSLGGERSEAEPLRAVNDTTAGQRARLFIAGEVIEGETPAEALAVVERNHKMGVDFMKIRVDDNLGTIQKMPEDVYQAIIDRSHELGYKISTHMYYLEDARKLLEAGSDMLAHSVRDEPVDNEFIALLKEKNISYCPTLTRELSTFVYGEEGDFFNDPFFSREYDSATVQPLRDPDYKLKVRNNLSAQTYKKQLPVAMANLKTLADAGIPIIFGTDSGIPTRFMGYFEHLEMELMADSGLTPMQIIVSATKIPAEYLNLKDLGTLSRGHWADFIILDADPLVDIKNVRNIHKVYIGGEEIDR</sequence>
<dbReference type="Pfam" id="PF01979">
    <property type="entry name" value="Amidohydro_1"/>
    <property type="match status" value="1"/>
</dbReference>
<dbReference type="Proteomes" id="UP000681315">
    <property type="component" value="Unassembled WGS sequence"/>
</dbReference>
<evidence type="ECO:0000259" key="1">
    <source>
        <dbReference type="Pfam" id="PF01979"/>
    </source>
</evidence>
<dbReference type="InterPro" id="IPR011059">
    <property type="entry name" value="Metal-dep_hydrolase_composite"/>
</dbReference>
<dbReference type="Gene3D" id="3.40.50.10910">
    <property type="entry name" value="Amidohydrolase"/>
    <property type="match status" value="1"/>
</dbReference>
<organism evidence="2 3">
    <name type="scientific">Gelidibacter pelagius</name>
    <dbReference type="NCBI Taxonomy" id="2819985"/>
    <lineage>
        <taxon>Bacteria</taxon>
        <taxon>Pseudomonadati</taxon>
        <taxon>Bacteroidota</taxon>
        <taxon>Flavobacteriia</taxon>
        <taxon>Flavobacteriales</taxon>
        <taxon>Flavobacteriaceae</taxon>
        <taxon>Gelidibacter</taxon>
    </lineage>
</organism>
<dbReference type="EMBL" id="JAGEVG010000005">
    <property type="protein sequence ID" value="MBO3097830.1"/>
    <property type="molecule type" value="Genomic_DNA"/>
</dbReference>
<dbReference type="InterPro" id="IPR051781">
    <property type="entry name" value="Metallo-dep_Hydrolase"/>
</dbReference>
<dbReference type="PANTHER" id="PTHR43135:SF3">
    <property type="entry name" value="ALPHA-D-RIBOSE 1-METHYLPHOSPHONATE 5-TRIPHOSPHATE DIPHOSPHATASE"/>
    <property type="match status" value="1"/>
</dbReference>
<dbReference type="InterPro" id="IPR032466">
    <property type="entry name" value="Metal_Hydrolase"/>
</dbReference>
<gene>
    <name evidence="2" type="ORF">J4051_06095</name>
</gene>